<dbReference type="NCBIfam" id="TIGR02227">
    <property type="entry name" value="sigpep_I_bact"/>
    <property type="match status" value="1"/>
</dbReference>
<evidence type="ECO:0000313" key="5">
    <source>
        <dbReference type="EMBL" id="MBM6398925.1"/>
    </source>
</evidence>
<dbReference type="InterPro" id="IPR036286">
    <property type="entry name" value="LexA/Signal_pep-like_sf"/>
</dbReference>
<reference evidence="5" key="1">
    <citation type="submission" date="2021-02" db="EMBL/GenBank/DDBJ databases">
        <title>Phycicoccus sp. MQZ13P-5T, whole genome shotgun sequence.</title>
        <authorList>
            <person name="Tuo L."/>
        </authorList>
    </citation>
    <scope>NUCLEOTIDE SEQUENCE</scope>
    <source>
        <strain evidence="5">MQZ13P-5</strain>
    </source>
</reference>
<dbReference type="EC" id="3.4.21.89" evidence="3"/>
<dbReference type="GO" id="GO:0009003">
    <property type="term" value="F:signal peptidase activity"/>
    <property type="evidence" value="ECO:0007669"/>
    <property type="project" value="UniProtKB-EC"/>
</dbReference>
<evidence type="ECO:0000256" key="3">
    <source>
        <dbReference type="RuleBase" id="RU362042"/>
    </source>
</evidence>
<gene>
    <name evidence="5" type="primary">lepB</name>
    <name evidence="5" type="ORF">JQN70_00830</name>
</gene>
<accession>A0ABS2CGH6</accession>
<dbReference type="SUPFAM" id="SSF51306">
    <property type="entry name" value="LexA/Signal peptidase"/>
    <property type="match status" value="1"/>
</dbReference>
<keyword evidence="6" id="KW-1185">Reference proteome</keyword>
<sequence>MVAAPATRPSAAGSPARRRLRAVDLALVALLVILAGRLALEPVRVPTASMEPTLHAGSHVLVDHVGPLVRGYHRGDVVLLEAPDGSGLLVKRVAALAGEEVAVLDGVLTVDGVPVDEPWVDPGDVDSVYAELGRVPSGHVVVLADHRPDARDSRSFGPVAVDALHGRVVATVWPLGAVGGLP</sequence>
<evidence type="ECO:0000259" key="4">
    <source>
        <dbReference type="Pfam" id="PF10502"/>
    </source>
</evidence>
<dbReference type="CDD" id="cd06530">
    <property type="entry name" value="S26_SPase_I"/>
    <property type="match status" value="1"/>
</dbReference>
<dbReference type="Pfam" id="PF10502">
    <property type="entry name" value="Peptidase_S26"/>
    <property type="match status" value="1"/>
</dbReference>
<evidence type="ECO:0000256" key="1">
    <source>
        <dbReference type="ARBA" id="ARBA00004401"/>
    </source>
</evidence>
<dbReference type="PANTHER" id="PTHR43390:SF1">
    <property type="entry name" value="CHLOROPLAST PROCESSING PEPTIDASE"/>
    <property type="match status" value="1"/>
</dbReference>
<dbReference type="Proteomes" id="UP001430172">
    <property type="component" value="Unassembled WGS sequence"/>
</dbReference>
<keyword evidence="3 5" id="KW-0378">Hydrolase</keyword>
<comment type="similarity">
    <text evidence="2 3">Belongs to the peptidase S26 family.</text>
</comment>
<organism evidence="5 6">
    <name type="scientific">Phycicoccus sonneratiae</name>
    <dbReference type="NCBI Taxonomy" id="2807628"/>
    <lineage>
        <taxon>Bacteria</taxon>
        <taxon>Bacillati</taxon>
        <taxon>Actinomycetota</taxon>
        <taxon>Actinomycetes</taxon>
        <taxon>Micrococcales</taxon>
        <taxon>Intrasporangiaceae</taxon>
        <taxon>Phycicoccus</taxon>
    </lineage>
</organism>
<name>A0ABS2CGH6_9MICO</name>
<proteinExistence type="inferred from homology"/>
<dbReference type="InterPro" id="IPR000223">
    <property type="entry name" value="Pept_S26A_signal_pept_1"/>
</dbReference>
<dbReference type="EMBL" id="JAFDVD010000003">
    <property type="protein sequence ID" value="MBM6398925.1"/>
    <property type="molecule type" value="Genomic_DNA"/>
</dbReference>
<feature type="domain" description="Peptidase S26" evidence="4">
    <location>
        <begin position="25"/>
        <end position="173"/>
    </location>
</feature>
<comment type="subcellular location">
    <subcellularLocation>
        <location evidence="1">Cell membrane</location>
        <topology evidence="1">Single-pass type II membrane protein</topology>
    </subcellularLocation>
    <subcellularLocation>
        <location evidence="3">Membrane</location>
        <topology evidence="3">Single-pass type II membrane protein</topology>
    </subcellularLocation>
</comment>
<evidence type="ECO:0000313" key="6">
    <source>
        <dbReference type="Proteomes" id="UP001430172"/>
    </source>
</evidence>
<dbReference type="PANTHER" id="PTHR43390">
    <property type="entry name" value="SIGNAL PEPTIDASE I"/>
    <property type="match status" value="1"/>
</dbReference>
<dbReference type="InterPro" id="IPR019533">
    <property type="entry name" value="Peptidase_S26"/>
</dbReference>
<keyword evidence="3" id="KW-0645">Protease</keyword>
<protein>
    <recommendedName>
        <fullName evidence="3">Signal peptidase I</fullName>
        <ecNumber evidence="3">3.4.21.89</ecNumber>
    </recommendedName>
</protein>
<comment type="caution">
    <text evidence="5">The sequence shown here is derived from an EMBL/GenBank/DDBJ whole genome shotgun (WGS) entry which is preliminary data.</text>
</comment>
<comment type="catalytic activity">
    <reaction evidence="3">
        <text>Cleavage of hydrophobic, N-terminal signal or leader sequences from secreted and periplasmic proteins.</text>
        <dbReference type="EC" id="3.4.21.89"/>
    </reaction>
</comment>
<evidence type="ECO:0000256" key="2">
    <source>
        <dbReference type="ARBA" id="ARBA00009370"/>
    </source>
</evidence>
<dbReference type="PRINTS" id="PR00727">
    <property type="entry name" value="LEADERPTASE"/>
</dbReference>
<dbReference type="Gene3D" id="2.10.109.10">
    <property type="entry name" value="Umud Fragment, subunit A"/>
    <property type="match status" value="1"/>
</dbReference>